<dbReference type="InterPro" id="IPR027354">
    <property type="entry name" value="YcgL_dom"/>
</dbReference>
<dbReference type="Gene3D" id="3.10.510.20">
    <property type="entry name" value="YcgL domain"/>
    <property type="match status" value="1"/>
</dbReference>
<name>A0A108UBA9_9GAMM</name>
<dbReference type="PROSITE" id="PS51648">
    <property type="entry name" value="YCGL"/>
    <property type="match status" value="1"/>
</dbReference>
<protein>
    <recommendedName>
        <fullName evidence="1">YcgL domain-containing protein AZ78_3513</fullName>
    </recommendedName>
</protein>
<feature type="domain" description="YcgL" evidence="2">
    <location>
        <begin position="1"/>
        <end position="85"/>
    </location>
</feature>
<evidence type="ECO:0000313" key="4">
    <source>
        <dbReference type="Proteomes" id="UP000023435"/>
    </source>
</evidence>
<comment type="caution">
    <text evidence="3">The sequence shown here is derived from an EMBL/GenBank/DDBJ whole genome shotgun (WGS) entry which is preliminary data.</text>
</comment>
<dbReference type="SUPFAM" id="SSF160191">
    <property type="entry name" value="YcgL-like"/>
    <property type="match status" value="1"/>
</dbReference>
<organism evidence="3 4">
    <name type="scientific">Lysobacter capsici AZ78</name>
    <dbReference type="NCBI Taxonomy" id="1444315"/>
    <lineage>
        <taxon>Bacteria</taxon>
        <taxon>Pseudomonadati</taxon>
        <taxon>Pseudomonadota</taxon>
        <taxon>Gammaproteobacteria</taxon>
        <taxon>Lysobacterales</taxon>
        <taxon>Lysobacteraceae</taxon>
        <taxon>Lysobacter</taxon>
    </lineage>
</organism>
<dbReference type="EMBL" id="JAJA02000001">
    <property type="protein sequence ID" value="KWS05959.1"/>
    <property type="molecule type" value="Genomic_DNA"/>
</dbReference>
<dbReference type="RefSeq" id="WP_036113157.1">
    <property type="nucleotide sequence ID" value="NZ_JAJA02000001.1"/>
</dbReference>
<gene>
    <name evidence="3" type="ORF">AZ78_3513</name>
</gene>
<dbReference type="Proteomes" id="UP000023435">
    <property type="component" value="Unassembled WGS sequence"/>
</dbReference>
<dbReference type="InterPro" id="IPR038068">
    <property type="entry name" value="YcgL-like_sf"/>
</dbReference>
<dbReference type="HAMAP" id="MF_01866">
    <property type="entry name" value="UPF0745"/>
    <property type="match status" value="1"/>
</dbReference>
<evidence type="ECO:0000259" key="2">
    <source>
        <dbReference type="PROSITE" id="PS51648"/>
    </source>
</evidence>
<dbReference type="AlphaFoldDB" id="A0A108UBA9"/>
<evidence type="ECO:0000256" key="1">
    <source>
        <dbReference type="HAMAP-Rule" id="MF_01866"/>
    </source>
</evidence>
<accession>A0A108UBA9</accession>
<evidence type="ECO:0000313" key="3">
    <source>
        <dbReference type="EMBL" id="KWS05959.1"/>
    </source>
</evidence>
<reference evidence="3 4" key="1">
    <citation type="journal article" date="2014" name="Genome Announc.">
        <title>Draft Genome Sequence of Lysobacter capsici AZ78, a Bacterium Antagonistic to Plant-Pathogenic Oomycetes.</title>
        <authorList>
            <person name="Puopolo G."/>
            <person name="Sonego P."/>
            <person name="Engelen K."/>
            <person name="Pertot I."/>
        </authorList>
    </citation>
    <scope>NUCLEOTIDE SEQUENCE [LARGE SCALE GENOMIC DNA]</scope>
    <source>
        <strain evidence="3 4">AZ78</strain>
    </source>
</reference>
<dbReference type="Pfam" id="PF05166">
    <property type="entry name" value="YcgL"/>
    <property type="match status" value="1"/>
</dbReference>
<dbReference type="PANTHER" id="PTHR38109:SF1">
    <property type="entry name" value="PROTEIN YCGL"/>
    <property type="match status" value="1"/>
</dbReference>
<sequence length="90" mass="10109">MQAYVYKSLRKADTYVFLSARDDFARLPDSLRAQLGSLQFVLDLELNEQRKLARADAAQVRQNLLANGFHLQLPPSVDAPYFAEAPTPDA</sequence>
<dbReference type="OrthoDB" id="7062382at2"/>
<dbReference type="PANTHER" id="PTHR38109">
    <property type="entry name" value="PROTEIN YCGL"/>
    <property type="match status" value="1"/>
</dbReference>
<keyword evidence="4" id="KW-1185">Reference proteome</keyword>
<proteinExistence type="inferred from homology"/>